<keyword evidence="2" id="KW-1133">Transmembrane helix</keyword>
<dbReference type="EMBL" id="AYYI01000007">
    <property type="protein sequence ID" value="KRM99713.1"/>
    <property type="molecule type" value="Genomic_DNA"/>
</dbReference>
<comment type="caution">
    <text evidence="3">The sequence shown here is derived from an EMBL/GenBank/DDBJ whole genome shotgun (WGS) entry which is preliminary data.</text>
</comment>
<dbReference type="RefSeq" id="WP_057873103.1">
    <property type="nucleotide sequence ID" value="NZ_AYYI01000007.1"/>
</dbReference>
<dbReference type="InterPro" id="IPR007060">
    <property type="entry name" value="FtsL/DivIC"/>
</dbReference>
<dbReference type="PANTHER" id="PTHR40027">
    <property type="entry name" value="CELL DIVISION PROTEIN DIVIC"/>
    <property type="match status" value="1"/>
</dbReference>
<gene>
    <name evidence="3" type="ORF">FC24_GL002016</name>
</gene>
<dbReference type="PATRIC" id="fig|1423796.3.peg.2045"/>
<dbReference type="Proteomes" id="UP000051638">
    <property type="component" value="Unassembled WGS sequence"/>
</dbReference>
<protein>
    <recommendedName>
        <fullName evidence="5">Septum formation initiator</fullName>
    </recommendedName>
</protein>
<evidence type="ECO:0000256" key="2">
    <source>
        <dbReference type="SAM" id="Phobius"/>
    </source>
</evidence>
<reference evidence="3 4" key="1">
    <citation type="journal article" date="2015" name="Genome Announc.">
        <title>Expanding the biotechnology potential of lactobacilli through comparative genomics of 213 strains and associated genera.</title>
        <authorList>
            <person name="Sun Z."/>
            <person name="Harris H.M."/>
            <person name="McCann A."/>
            <person name="Guo C."/>
            <person name="Argimon S."/>
            <person name="Zhang W."/>
            <person name="Yang X."/>
            <person name="Jeffery I.B."/>
            <person name="Cooney J.C."/>
            <person name="Kagawa T.F."/>
            <person name="Liu W."/>
            <person name="Song Y."/>
            <person name="Salvetti E."/>
            <person name="Wrobel A."/>
            <person name="Rasinkangas P."/>
            <person name="Parkhill J."/>
            <person name="Rea M.C."/>
            <person name="O'Sullivan O."/>
            <person name="Ritari J."/>
            <person name="Douillard F.P."/>
            <person name="Paul Ross R."/>
            <person name="Yang R."/>
            <person name="Briner A.E."/>
            <person name="Felis G.E."/>
            <person name="de Vos W.M."/>
            <person name="Barrangou R."/>
            <person name="Klaenhammer T.R."/>
            <person name="Caufield P.W."/>
            <person name="Cui Y."/>
            <person name="Zhang H."/>
            <person name="O'Toole P.W."/>
        </authorList>
    </citation>
    <scope>NUCLEOTIDE SEQUENCE [LARGE SCALE GENOMIC DNA]</scope>
    <source>
        <strain evidence="3 4">DSM 20253</strain>
    </source>
</reference>
<evidence type="ECO:0000313" key="3">
    <source>
        <dbReference type="EMBL" id="KRM99713.1"/>
    </source>
</evidence>
<accession>A0A0R2D747</accession>
<keyword evidence="2" id="KW-0812">Transmembrane</keyword>
<dbReference type="Pfam" id="PF04977">
    <property type="entry name" value="DivIC"/>
    <property type="match status" value="1"/>
</dbReference>
<dbReference type="GO" id="GO:0051301">
    <property type="term" value="P:cell division"/>
    <property type="evidence" value="ECO:0007669"/>
    <property type="project" value="InterPro"/>
</dbReference>
<dbReference type="PANTHER" id="PTHR40027:SF1">
    <property type="entry name" value="CELL DIVISION PROTEIN DIVIC"/>
    <property type="match status" value="1"/>
</dbReference>
<sequence>MLFAKNKKTKNHQSAVDPYAKMKQARQQKQIRAKYVRQVHKRRAGLLIALLTTILLICGWQIYQGRQSLAAINTQVTTHKAKLNKKQAQHRQLKLKTAQLKDDDYLQQVIRQKYYYSKDNETIYSLPQDKAPTLSTK</sequence>
<feature type="region of interest" description="Disordered" evidence="1">
    <location>
        <begin position="1"/>
        <end position="21"/>
    </location>
</feature>
<dbReference type="STRING" id="1423796.FC24_GL002016"/>
<keyword evidence="4" id="KW-1185">Reference proteome</keyword>
<dbReference type="OrthoDB" id="2151746at2"/>
<evidence type="ECO:0000256" key="1">
    <source>
        <dbReference type="SAM" id="MobiDB-lite"/>
    </source>
</evidence>
<feature type="compositionally biased region" description="Basic residues" evidence="1">
    <location>
        <begin position="1"/>
        <end position="11"/>
    </location>
</feature>
<dbReference type="InterPro" id="IPR039076">
    <property type="entry name" value="DivIC"/>
</dbReference>
<feature type="transmembrane region" description="Helical" evidence="2">
    <location>
        <begin position="44"/>
        <end position="63"/>
    </location>
</feature>
<evidence type="ECO:0000313" key="4">
    <source>
        <dbReference type="Proteomes" id="UP000051638"/>
    </source>
</evidence>
<proteinExistence type="predicted"/>
<evidence type="ECO:0008006" key="5">
    <source>
        <dbReference type="Google" id="ProtNLM"/>
    </source>
</evidence>
<dbReference type="AlphaFoldDB" id="A0A0R2D747"/>
<keyword evidence="2" id="KW-0472">Membrane</keyword>
<name>A0A0R2D747_9LACO</name>
<organism evidence="3 4">
    <name type="scientific">Loigolactobacillus rennini DSM 20253</name>
    <dbReference type="NCBI Taxonomy" id="1423796"/>
    <lineage>
        <taxon>Bacteria</taxon>
        <taxon>Bacillati</taxon>
        <taxon>Bacillota</taxon>
        <taxon>Bacilli</taxon>
        <taxon>Lactobacillales</taxon>
        <taxon>Lactobacillaceae</taxon>
        <taxon>Loigolactobacillus</taxon>
    </lineage>
</organism>